<evidence type="ECO:0000259" key="2">
    <source>
        <dbReference type="Pfam" id="PF09823"/>
    </source>
</evidence>
<dbReference type="STRING" id="192814.GCA_900166575_00357"/>
<proteinExistence type="predicted"/>
<reference evidence="3 4" key="1">
    <citation type="journal article" date="2003" name="Int. J. Syst. Evol. Microbiol.">
        <title>Halobacillus salinus sp. nov., isolated from a salt lake on the coast of the East Sea in Korea.</title>
        <authorList>
            <person name="Yoon J.H."/>
            <person name="Kang K.H."/>
            <person name="Park Y.H."/>
        </authorList>
    </citation>
    <scope>NUCLEOTIDE SEQUENCE [LARGE SCALE GENOMIC DNA]</scope>
    <source>
        <strain evidence="3 4">HSL-3</strain>
    </source>
</reference>
<feature type="domain" description="DUF2357" evidence="2">
    <location>
        <begin position="119"/>
        <end position="282"/>
    </location>
</feature>
<evidence type="ECO:0000256" key="1">
    <source>
        <dbReference type="SAM" id="MobiDB-lite"/>
    </source>
</evidence>
<accession>A0A4Z0GZ75</accession>
<evidence type="ECO:0000313" key="4">
    <source>
        <dbReference type="Proteomes" id="UP000297982"/>
    </source>
</evidence>
<dbReference type="RefSeq" id="WP_135326219.1">
    <property type="nucleotide sequence ID" value="NZ_SRJC01000001.1"/>
</dbReference>
<protein>
    <submittedName>
        <fullName evidence="3">DUF2357 domain-containing protein</fullName>
    </submittedName>
</protein>
<comment type="caution">
    <text evidence="3">The sequence shown here is derived from an EMBL/GenBank/DDBJ whole genome shotgun (WGS) entry which is preliminary data.</text>
</comment>
<feature type="compositionally biased region" description="Basic residues" evidence="1">
    <location>
        <begin position="220"/>
        <end position="234"/>
    </location>
</feature>
<name>A0A4Z0GZ75_9BACI</name>
<organism evidence="3 4">
    <name type="scientific">Halobacillus salinus</name>
    <dbReference type="NCBI Taxonomy" id="192814"/>
    <lineage>
        <taxon>Bacteria</taxon>
        <taxon>Bacillati</taxon>
        <taxon>Bacillota</taxon>
        <taxon>Bacilli</taxon>
        <taxon>Bacillales</taxon>
        <taxon>Bacillaceae</taxon>
        <taxon>Halobacillus</taxon>
    </lineage>
</organism>
<gene>
    <name evidence="3" type="ORF">E4663_00325</name>
</gene>
<dbReference type="Proteomes" id="UP000297982">
    <property type="component" value="Unassembled WGS sequence"/>
</dbReference>
<keyword evidence="4" id="KW-1185">Reference proteome</keyword>
<dbReference type="AlphaFoldDB" id="A0A4Z0GZ75"/>
<dbReference type="InterPro" id="IPR018633">
    <property type="entry name" value="DUF2357"/>
</dbReference>
<dbReference type="EMBL" id="SRJC01000001">
    <property type="protein sequence ID" value="TGB03488.1"/>
    <property type="molecule type" value="Genomic_DNA"/>
</dbReference>
<feature type="region of interest" description="Disordered" evidence="1">
    <location>
        <begin position="210"/>
        <end position="235"/>
    </location>
</feature>
<sequence length="599" mass="68622">MALRTEPVEVRDLGVEMTLTSGEEIVPVTKLARTKEAGVLGETTVPIYEYQRLSVQVLGADAELRFPTVDEEAISFSFSYSAPYQKIYPTDELSAYPWSNGDFIYEVEIGGAVYYGAIRVIPHHLSEAQFSQIADLIEGELPGLTVHHHRQMAQLGGPLSGLNRSQQGLLEWLDASHSELASALDSIERETDASVKRHYRIEQTPKRLDRRSLEWQHSSKGARHAGKFLNRKHHTDVDTPENQYVKYRVKSLLTSLDRLMRDLFQEKDRLDALAGQYAEEIRTIQGDNLAPAKSVTTRNDVMTRNSVIGKKENRKVLLEKRDGLREVLDRVAVYQRLIESKLRRPFWRQVDEVHPRVPAQMSGRGYLSFLKLWKNVGSRVERGHSRDKVPVLHPTSKLYEYYTLLKMIRSFADRGYAFKQDSLARQLKDGLLFSELHEGTAVVLEKDGAEVHLVYDQEVEYRSKEAIANGSYFFSKFAKRKPDIRIDHYDTTSGEPLYRSSVIIEVKYSPLRNIHSASGSTKAAEQMNEYIGIKYYCPYRNDYFSRIREVICVYPGKANESVVLNTEAGKFVQFYPTDDDVVGQKEIETILDRWLKDPV</sequence>
<dbReference type="Pfam" id="PF09823">
    <property type="entry name" value="DUF2357"/>
    <property type="match status" value="1"/>
</dbReference>
<evidence type="ECO:0000313" key="3">
    <source>
        <dbReference type="EMBL" id="TGB03488.1"/>
    </source>
</evidence>